<keyword evidence="2" id="KW-1185">Reference proteome</keyword>
<name>A0ABW4APR5_9ACTN</name>
<dbReference type="Proteomes" id="UP001597183">
    <property type="component" value="Unassembled WGS sequence"/>
</dbReference>
<gene>
    <name evidence="1" type="ORF">ACFQ5G_45025</name>
</gene>
<reference evidence="2" key="1">
    <citation type="journal article" date="2019" name="Int. J. Syst. Evol. Microbiol.">
        <title>The Global Catalogue of Microorganisms (GCM) 10K type strain sequencing project: providing services to taxonomists for standard genome sequencing and annotation.</title>
        <authorList>
            <consortium name="The Broad Institute Genomics Platform"/>
            <consortium name="The Broad Institute Genome Sequencing Center for Infectious Disease"/>
            <person name="Wu L."/>
            <person name="Ma J."/>
        </authorList>
    </citation>
    <scope>NUCLEOTIDE SEQUENCE [LARGE SCALE GENOMIC DNA]</scope>
    <source>
        <strain evidence="2">CCM 7526</strain>
    </source>
</reference>
<evidence type="ECO:0000313" key="2">
    <source>
        <dbReference type="Proteomes" id="UP001597183"/>
    </source>
</evidence>
<dbReference type="RefSeq" id="WP_317790048.1">
    <property type="nucleotide sequence ID" value="NZ_AP028461.1"/>
</dbReference>
<dbReference type="Pfam" id="PF09952">
    <property type="entry name" value="AbiEi_2"/>
    <property type="match status" value="1"/>
</dbReference>
<evidence type="ECO:0000313" key="1">
    <source>
        <dbReference type="EMBL" id="MFD1372533.1"/>
    </source>
</evidence>
<proteinExistence type="predicted"/>
<comment type="caution">
    <text evidence="1">The sequence shown here is derived from an EMBL/GenBank/DDBJ whole genome shotgun (WGS) entry which is preliminary data.</text>
</comment>
<accession>A0ABW4APR5</accession>
<dbReference type="EMBL" id="JBHTMK010000056">
    <property type="protein sequence ID" value="MFD1372533.1"/>
    <property type="molecule type" value="Genomic_DNA"/>
</dbReference>
<protein>
    <submittedName>
        <fullName evidence="1">Type IV toxin-antitoxin system AbiEi family antitoxin</fullName>
    </submittedName>
</protein>
<organism evidence="1 2">
    <name type="scientific">Actinoplanes sichuanensis</name>
    <dbReference type="NCBI Taxonomy" id="512349"/>
    <lineage>
        <taxon>Bacteria</taxon>
        <taxon>Bacillati</taxon>
        <taxon>Actinomycetota</taxon>
        <taxon>Actinomycetes</taxon>
        <taxon>Micromonosporales</taxon>
        <taxon>Micromonosporaceae</taxon>
        <taxon>Actinoplanes</taxon>
    </lineage>
</organism>
<sequence>MKSRTPVTSGEVERLLEPAREHLRQFGISLAITSSSIDPDGRANAVIELSRGGATSTYVVGIARSMTLTSLAQGMPSGDRPLLVVGDRISRRSAEAFREANVQFLDALGNAYITFDGVLIDVRGRAASADEQSPSRSDLAVSRPSNLFSRVRAQVILALLAWPDLAGQRQRDIAAAAGTSLGQTHDVLTRLGEAGYLAGSAVSPARFGELLDLWTAAYPTGLGPHLQVARFSGDPSRPFVREQAAYLSGEAAEGVDIVRPATLTVYVDSWDPKLAIANRWTRNPDRVDNIFVRRKFWTSPRSTEELSAAKAGNAPWPLVYADLMAAGDARLVQVARTWRDDHAGSGPS</sequence>
<dbReference type="InterPro" id="IPR019238">
    <property type="entry name" value="AbiEi_2"/>
</dbReference>